<feature type="domain" description="Calcineurin-like phosphoesterase" evidence="9">
    <location>
        <begin position="7"/>
        <end position="142"/>
    </location>
</feature>
<dbReference type="PANTHER" id="PTHR40942:SF4">
    <property type="entry name" value="CYTOCHROME C5"/>
    <property type="match status" value="1"/>
</dbReference>
<evidence type="ECO:0000256" key="8">
    <source>
        <dbReference type="ARBA" id="ARBA00049417"/>
    </source>
</evidence>
<evidence type="ECO:0000256" key="3">
    <source>
        <dbReference type="ARBA" id="ARBA00012506"/>
    </source>
</evidence>
<comment type="similarity">
    <text evidence="2">Belongs to the Ap4A hydrolase family.</text>
</comment>
<name>A0A6I1EPM5_9BURK</name>
<dbReference type="InterPro" id="IPR029052">
    <property type="entry name" value="Metallo-depent_PP-like"/>
</dbReference>
<dbReference type="InterPro" id="IPR004617">
    <property type="entry name" value="ApaH"/>
</dbReference>
<accession>A0A6I1EPM5</accession>
<dbReference type="PANTHER" id="PTHR40942">
    <property type="match status" value="1"/>
</dbReference>
<evidence type="ECO:0000256" key="7">
    <source>
        <dbReference type="ARBA" id="ARBA00033210"/>
    </source>
</evidence>
<evidence type="ECO:0000256" key="1">
    <source>
        <dbReference type="ARBA" id="ARBA00003413"/>
    </source>
</evidence>
<dbReference type="AlphaFoldDB" id="A0A6I1EPM5"/>
<dbReference type="NCBIfam" id="NF001204">
    <property type="entry name" value="PRK00166.1"/>
    <property type="match status" value="1"/>
</dbReference>
<dbReference type="OrthoDB" id="9807890at2"/>
<protein>
    <recommendedName>
        <fullName evidence="3">bis(5'-nucleosyl)-tetraphosphatase (symmetrical)</fullName>
        <ecNumber evidence="3">3.6.1.41</ecNumber>
    </recommendedName>
    <alternativeName>
        <fullName evidence="6">Ap4A hydrolase</fullName>
    </alternativeName>
    <alternativeName>
        <fullName evidence="5">Diadenosine 5',5'''-P1,P4-tetraphosphate pyrophosphohydrolase</fullName>
    </alternativeName>
    <alternativeName>
        <fullName evidence="7">Diadenosine tetraphosphatase</fullName>
    </alternativeName>
</protein>
<dbReference type="Gene3D" id="3.60.21.10">
    <property type="match status" value="1"/>
</dbReference>
<organism evidence="10 11">
    <name type="scientific">Sutterella seckii</name>
    <dbReference type="NCBI Taxonomy" id="1944635"/>
    <lineage>
        <taxon>Bacteria</taxon>
        <taxon>Pseudomonadati</taxon>
        <taxon>Pseudomonadota</taxon>
        <taxon>Betaproteobacteria</taxon>
        <taxon>Burkholderiales</taxon>
        <taxon>Sutterellaceae</taxon>
        <taxon>Sutterella</taxon>
    </lineage>
</organism>
<dbReference type="SUPFAM" id="SSF56300">
    <property type="entry name" value="Metallo-dependent phosphatases"/>
    <property type="match status" value="1"/>
</dbReference>
<comment type="catalytic activity">
    <reaction evidence="8">
        <text>P(1),P(4)-bis(5'-adenosyl) tetraphosphate + H2O = 2 ADP + 2 H(+)</text>
        <dbReference type="Rhea" id="RHEA:24252"/>
        <dbReference type="ChEBI" id="CHEBI:15377"/>
        <dbReference type="ChEBI" id="CHEBI:15378"/>
        <dbReference type="ChEBI" id="CHEBI:58141"/>
        <dbReference type="ChEBI" id="CHEBI:456216"/>
        <dbReference type="EC" id="3.6.1.41"/>
    </reaction>
</comment>
<evidence type="ECO:0000256" key="2">
    <source>
        <dbReference type="ARBA" id="ARBA00005419"/>
    </source>
</evidence>
<reference evidence="10 11" key="1">
    <citation type="submission" date="2019-10" db="EMBL/GenBank/DDBJ databases">
        <title>Genome diversity of Sutterella seckii.</title>
        <authorList>
            <person name="Chaplin A.V."/>
            <person name="Sokolova S.R."/>
            <person name="Mosin K.A."/>
            <person name="Ivanova E.L."/>
            <person name="Kochetkova T.O."/>
            <person name="Goltsov A.Y."/>
            <person name="Trofimov D.Y."/>
            <person name="Efimov B.A."/>
        </authorList>
    </citation>
    <scope>NUCLEOTIDE SEQUENCE [LARGE SCALE GENOMIC DNA]</scope>
    <source>
        <strain evidence="10 11">ASD393</strain>
    </source>
</reference>
<comment type="caution">
    <text evidence="10">The sequence shown here is derived from an EMBL/GenBank/DDBJ whole genome shotgun (WGS) entry which is preliminary data.</text>
</comment>
<evidence type="ECO:0000259" key="9">
    <source>
        <dbReference type="Pfam" id="PF00149"/>
    </source>
</evidence>
<gene>
    <name evidence="10" type="ORF">GBM95_02655</name>
</gene>
<dbReference type="PIRSF" id="PIRSF000903">
    <property type="entry name" value="B5n-ttraPtase_sm"/>
    <property type="match status" value="1"/>
</dbReference>
<dbReference type="GO" id="GO:0008803">
    <property type="term" value="F:bis(5'-nucleosyl)-tetraphosphatase (symmetrical) activity"/>
    <property type="evidence" value="ECO:0007669"/>
    <property type="project" value="UniProtKB-EC"/>
</dbReference>
<evidence type="ECO:0000313" key="11">
    <source>
        <dbReference type="Proteomes" id="UP000430564"/>
    </source>
</evidence>
<dbReference type="RefSeq" id="WP_152157663.1">
    <property type="nucleotide sequence ID" value="NZ_WEHX01000007.1"/>
</dbReference>
<evidence type="ECO:0000256" key="6">
    <source>
        <dbReference type="ARBA" id="ARBA00032248"/>
    </source>
</evidence>
<sequence>MARELFAIGDLQGCLESLKGLLEQIPEDAELLFLGDIVNRGPESLETLRFVKNLGHRADTLLGNHDLHLLAVAAGAGSVHRRDTISDILSAPDREELIDWLRARPLMVERDGITFVHAGINPAWDLPTARMLAREAEKHLAGRHWKESLAGMYGGTQWDPDLRGEARMRAILNGFTRIRFVDRETGELDFDQKEGTGKAPANLMPWFDYPLRKTAGTPVCFGHWSTLGLINRPDLMAIDTGCLWGGELTALRIRDRRIFTEKCPCWADPKAYS</sequence>
<dbReference type="EMBL" id="WEHX01000007">
    <property type="protein sequence ID" value="KAB7662487.1"/>
    <property type="molecule type" value="Genomic_DNA"/>
</dbReference>
<dbReference type="InterPro" id="IPR004843">
    <property type="entry name" value="Calcineurin-like_PHP"/>
</dbReference>
<dbReference type="NCBIfam" id="TIGR00668">
    <property type="entry name" value="apaH"/>
    <property type="match status" value="1"/>
</dbReference>
<dbReference type="Pfam" id="PF00149">
    <property type="entry name" value="Metallophos"/>
    <property type="match status" value="1"/>
</dbReference>
<dbReference type="EC" id="3.6.1.41" evidence="3"/>
<proteinExistence type="inferred from homology"/>
<comment type="function">
    <text evidence="1">Hydrolyzes diadenosine 5',5'''-P1,P4-tetraphosphate to yield ADP.</text>
</comment>
<dbReference type="Proteomes" id="UP000430564">
    <property type="component" value="Unassembled WGS sequence"/>
</dbReference>
<evidence type="ECO:0000313" key="10">
    <source>
        <dbReference type="EMBL" id="KAB7662487.1"/>
    </source>
</evidence>
<evidence type="ECO:0000256" key="5">
    <source>
        <dbReference type="ARBA" id="ARBA00031248"/>
    </source>
</evidence>
<keyword evidence="4 10" id="KW-0378">Hydrolase</keyword>
<evidence type="ECO:0000256" key="4">
    <source>
        <dbReference type="ARBA" id="ARBA00022801"/>
    </source>
</evidence>